<name>A0A171AVC9_9BACT</name>
<dbReference type="RefSeq" id="WP_068706320.1">
    <property type="nucleotide sequence ID" value="NZ_BDCR01000004.1"/>
</dbReference>
<reference evidence="3" key="1">
    <citation type="submission" date="2016-04" db="EMBL/GenBank/DDBJ databases">
        <title>Draft genome sequence of Paludibacter jiangxiensis strain NM7.</title>
        <authorList>
            <person name="Qiu Y."/>
            <person name="Matsuura N."/>
            <person name="Ohashi A."/>
            <person name="Tourlousse M.D."/>
            <person name="Sekiguchi Y."/>
        </authorList>
    </citation>
    <scope>NUCLEOTIDE SEQUENCE [LARGE SCALE GENOMIC DNA]</scope>
    <source>
        <strain evidence="3">NM7</strain>
    </source>
</reference>
<comment type="caution">
    <text evidence="2">The sequence shown here is derived from an EMBL/GenBank/DDBJ whole genome shotgun (WGS) entry which is preliminary data.</text>
</comment>
<feature type="chain" id="PRO_5007905348" evidence="1">
    <location>
        <begin position="28"/>
        <end position="129"/>
    </location>
</feature>
<proteinExistence type="predicted"/>
<evidence type="ECO:0000313" key="2">
    <source>
        <dbReference type="EMBL" id="GAT64329.1"/>
    </source>
</evidence>
<gene>
    <name evidence="2" type="ORF">PJIAN_4879</name>
</gene>
<sequence>MKPKSVRNHRALFVMSIIMLSSAFIHGQNTHEQGNPAFIIKGKSASNLIYIPNQEKYYQFKIYKKKKVDNDYILSATINSSENASTKNPYSATWTDQEEGSTDVDYKIEAYSRIGSKICDMHVIWQCSK</sequence>
<evidence type="ECO:0000256" key="1">
    <source>
        <dbReference type="SAM" id="SignalP"/>
    </source>
</evidence>
<keyword evidence="1" id="KW-0732">Signal</keyword>
<feature type="signal peptide" evidence="1">
    <location>
        <begin position="1"/>
        <end position="27"/>
    </location>
</feature>
<keyword evidence="3" id="KW-1185">Reference proteome</keyword>
<evidence type="ECO:0000313" key="3">
    <source>
        <dbReference type="Proteomes" id="UP000076586"/>
    </source>
</evidence>
<dbReference type="AlphaFoldDB" id="A0A171AVC9"/>
<dbReference type="STRING" id="681398.PJIAN_4879"/>
<reference evidence="3" key="2">
    <citation type="journal article" date="2017" name="Genome Announc.">
        <title>Draft genome sequence of Paludibacter jiangxiensis NM7(T), a propionate-producing fermentative bacterium.</title>
        <authorList>
            <person name="Qiu Y.-L."/>
            <person name="Tourlousse D.M."/>
            <person name="Matsuura N."/>
            <person name="Ohashi A."/>
            <person name="Sekiguchi Y."/>
        </authorList>
    </citation>
    <scope>NUCLEOTIDE SEQUENCE [LARGE SCALE GENOMIC DNA]</scope>
    <source>
        <strain evidence="3">NM7</strain>
    </source>
</reference>
<organism evidence="2 3">
    <name type="scientific">Paludibacter jiangxiensis</name>
    <dbReference type="NCBI Taxonomy" id="681398"/>
    <lineage>
        <taxon>Bacteria</taxon>
        <taxon>Pseudomonadati</taxon>
        <taxon>Bacteroidota</taxon>
        <taxon>Bacteroidia</taxon>
        <taxon>Bacteroidales</taxon>
        <taxon>Paludibacteraceae</taxon>
        <taxon>Paludibacter</taxon>
    </lineage>
</organism>
<dbReference type="Proteomes" id="UP000076586">
    <property type="component" value="Unassembled WGS sequence"/>
</dbReference>
<dbReference type="EMBL" id="BDCR01000004">
    <property type="protein sequence ID" value="GAT64329.1"/>
    <property type="molecule type" value="Genomic_DNA"/>
</dbReference>
<accession>A0A171AVC9</accession>
<protein>
    <submittedName>
        <fullName evidence="2">Uncharacterized protein</fullName>
    </submittedName>
</protein>